<proteinExistence type="predicted"/>
<dbReference type="Pfam" id="PF23598">
    <property type="entry name" value="LRR_14"/>
    <property type="match status" value="1"/>
</dbReference>
<sequence length="933" mass="106017">MESASQSIVSMLGQLVVEELQEIRGVGDKIILLTDELATTNAVLRMISEADESVVDHLAREWEKQLLPYVLKWPKYQLEKLWLQRNLAADVKALLARTCAVSERRGRYHIDRAALPRSPWFTPVSVASASARLRRANDDPDHQLVGIREQAETMAQRIKEIHVDDDKRLKVFSIVGFGGLGKTTLAMELCRQLEADFERQALVSVSQAFDGVNDMKGPLARLLLQIDKVKQDEDAGRTHANQLNIDQMDVEGLSTKLNELLMDKRYLIVIDDVWSLPAWEAIRIRLLENNCRSRIIVTTRIETVAKASSVSEDFVHHMKPLKQDASEKLFVKIVFGSVGACPDGLKDTMSKILKKCGGLPLAIVKIASILASYNLMENHPTLEGMSQVIALSYGYLPHHLKACMLYLSIFPEDYVIAKDRLLYRWIAEGLVAEKRGLTLFDVAEEYFNELISRNMIQLDKLSRRSWVFYSYSRTEEACWVHDMMLEVMVSKSQVANFVCLVGRQYEGGLARGLVRRLSVHGNVEDEEERPPSSSSNNNNKLKKKKKKKAMGQRRCVRHGGIEAMNLQHVRSLGTFQVEKGLDKLLDRLGEFRLLRVLDLEGCNSLRNKHIRDVCRLYLVRFLGLRDTRISVIPSKIGDLECLESLDVEKTDIYRMPPTVTKLSKLERLRVNRWSLPLGLGNMKALREVDFAVLKVGDVQVAREIGELQRLQILYIALEKSEAEPNDKEDEFLHELASSLSKTYALRTLHLSGEKDLDFLDFLLQVSSPPPLLRSLFFNEHISRFPGWISSLKHLAEFSVDITDLAGDELLDSLCELPSLQSLQLWGRSCRGPELVATKDKFPALRILDLNLSSSTFKQVRFEKGSMAKLETLLLTLCDWNTSIVGIDNLNNLKEVKFCGSEFNPSLESALQQVHQMNKNRHKSNQIKVVAKYW</sequence>
<evidence type="ECO:0000256" key="1">
    <source>
        <dbReference type="ARBA" id="ARBA00022737"/>
    </source>
</evidence>
<evidence type="ECO:0000256" key="3">
    <source>
        <dbReference type="SAM" id="MobiDB-lite"/>
    </source>
</evidence>
<dbReference type="PANTHER" id="PTHR23155:SF1005">
    <property type="entry name" value="OS07G0197300 PROTEIN"/>
    <property type="match status" value="1"/>
</dbReference>
<accession>A0A368PG93</accession>
<feature type="domain" description="NB-ARC" evidence="4">
    <location>
        <begin position="152"/>
        <end position="335"/>
    </location>
</feature>
<dbReference type="InterPro" id="IPR032675">
    <property type="entry name" value="LRR_dom_sf"/>
</dbReference>
<dbReference type="PRINTS" id="PR00364">
    <property type="entry name" value="DISEASERSIST"/>
</dbReference>
<evidence type="ECO:0000259" key="6">
    <source>
        <dbReference type="Pfam" id="PF23598"/>
    </source>
</evidence>
<dbReference type="InterPro" id="IPR042197">
    <property type="entry name" value="Apaf_helical"/>
</dbReference>
<dbReference type="InterPro" id="IPR055414">
    <property type="entry name" value="LRR_R13L4/SHOC2-like"/>
</dbReference>
<dbReference type="OrthoDB" id="621543at2759"/>
<evidence type="ECO:0000259" key="5">
    <source>
        <dbReference type="Pfam" id="PF23559"/>
    </source>
</evidence>
<evidence type="ECO:0000259" key="4">
    <source>
        <dbReference type="Pfam" id="PF00931"/>
    </source>
</evidence>
<dbReference type="InterPro" id="IPR058922">
    <property type="entry name" value="WHD_DRP"/>
</dbReference>
<feature type="region of interest" description="Disordered" evidence="3">
    <location>
        <begin position="524"/>
        <end position="552"/>
    </location>
</feature>
<dbReference type="SUPFAM" id="SSF52540">
    <property type="entry name" value="P-loop containing nucleoside triphosphate hydrolases"/>
    <property type="match status" value="1"/>
</dbReference>
<reference evidence="7" key="1">
    <citation type="journal article" date="2012" name="Nat. Biotechnol.">
        <title>Reference genome sequence of the model plant Setaria.</title>
        <authorList>
            <person name="Bennetzen J.L."/>
            <person name="Schmutz J."/>
            <person name="Wang H."/>
            <person name="Percifield R."/>
            <person name="Hawkins J."/>
            <person name="Pontaroli A.C."/>
            <person name="Estep M."/>
            <person name="Feng L."/>
            <person name="Vaughn J.N."/>
            <person name="Grimwood J."/>
            <person name="Jenkins J."/>
            <person name="Barry K."/>
            <person name="Lindquist E."/>
            <person name="Hellsten U."/>
            <person name="Deshpande S."/>
            <person name="Wang X."/>
            <person name="Wu X."/>
            <person name="Mitros T."/>
            <person name="Triplett J."/>
            <person name="Yang X."/>
            <person name="Ye C.Y."/>
            <person name="Mauro-Herrera M."/>
            <person name="Wang L."/>
            <person name="Li P."/>
            <person name="Sharma M."/>
            <person name="Sharma R."/>
            <person name="Ronald P.C."/>
            <person name="Panaud O."/>
            <person name="Kellogg E.A."/>
            <person name="Brutnell T.P."/>
            <person name="Doust A.N."/>
            <person name="Tuskan G.A."/>
            <person name="Rokhsar D."/>
            <person name="Devos K.M."/>
        </authorList>
    </citation>
    <scope>NUCLEOTIDE SEQUENCE [LARGE SCALE GENOMIC DNA]</scope>
    <source>
        <strain evidence="7">Yugu1</strain>
    </source>
</reference>
<dbReference type="AlphaFoldDB" id="A0A368PG93"/>
<reference evidence="7" key="2">
    <citation type="submission" date="2015-07" db="EMBL/GenBank/DDBJ databases">
        <authorList>
            <person name="Noorani M."/>
        </authorList>
    </citation>
    <scope>NUCLEOTIDE SEQUENCE</scope>
    <source>
        <strain evidence="7">Yugu1</strain>
    </source>
</reference>
<evidence type="ECO:0000256" key="2">
    <source>
        <dbReference type="ARBA" id="ARBA00022821"/>
    </source>
</evidence>
<keyword evidence="1" id="KW-0677">Repeat</keyword>
<dbReference type="FunFam" id="1.10.10.10:FF:000322">
    <property type="entry name" value="Probable disease resistance protein At1g63360"/>
    <property type="match status" value="1"/>
</dbReference>
<name>A0A368PG93_SETIT</name>
<dbReference type="GO" id="GO:0002758">
    <property type="term" value="P:innate immune response-activating signaling pathway"/>
    <property type="evidence" value="ECO:0007669"/>
    <property type="project" value="UniProtKB-ARBA"/>
</dbReference>
<dbReference type="Gene3D" id="1.10.8.430">
    <property type="entry name" value="Helical domain of apoptotic protease-activating factors"/>
    <property type="match status" value="1"/>
</dbReference>
<dbReference type="InterPro" id="IPR027417">
    <property type="entry name" value="P-loop_NTPase"/>
</dbReference>
<feature type="domain" description="Disease resistance protein winged helix" evidence="5">
    <location>
        <begin position="409"/>
        <end position="486"/>
    </location>
</feature>
<dbReference type="Pfam" id="PF23559">
    <property type="entry name" value="WHD_DRP"/>
    <property type="match status" value="1"/>
</dbReference>
<dbReference type="InterPro" id="IPR002182">
    <property type="entry name" value="NB-ARC"/>
</dbReference>
<keyword evidence="2" id="KW-0611">Plant defense</keyword>
<dbReference type="Gene3D" id="3.80.10.10">
    <property type="entry name" value="Ribonuclease Inhibitor"/>
    <property type="match status" value="1"/>
</dbReference>
<evidence type="ECO:0000313" key="7">
    <source>
        <dbReference type="EMBL" id="RCV04494.1"/>
    </source>
</evidence>
<dbReference type="InterPro" id="IPR036388">
    <property type="entry name" value="WH-like_DNA-bd_sf"/>
</dbReference>
<dbReference type="Gene3D" id="1.20.5.4130">
    <property type="match status" value="1"/>
</dbReference>
<dbReference type="SUPFAM" id="SSF52058">
    <property type="entry name" value="L domain-like"/>
    <property type="match status" value="1"/>
</dbReference>
<organism evidence="7">
    <name type="scientific">Setaria italica</name>
    <name type="common">Foxtail millet</name>
    <name type="synonym">Panicum italicum</name>
    <dbReference type="NCBI Taxonomy" id="4555"/>
    <lineage>
        <taxon>Eukaryota</taxon>
        <taxon>Viridiplantae</taxon>
        <taxon>Streptophyta</taxon>
        <taxon>Embryophyta</taxon>
        <taxon>Tracheophyta</taxon>
        <taxon>Spermatophyta</taxon>
        <taxon>Magnoliopsida</taxon>
        <taxon>Liliopsida</taxon>
        <taxon>Poales</taxon>
        <taxon>Poaceae</taxon>
        <taxon>PACMAD clade</taxon>
        <taxon>Panicoideae</taxon>
        <taxon>Panicodae</taxon>
        <taxon>Paniceae</taxon>
        <taxon>Cenchrinae</taxon>
        <taxon>Setaria</taxon>
    </lineage>
</organism>
<dbReference type="EMBL" id="CM003528">
    <property type="protein sequence ID" value="RCV04494.1"/>
    <property type="molecule type" value="Genomic_DNA"/>
</dbReference>
<feature type="domain" description="Disease resistance R13L4/SHOC-2-like LRR" evidence="6">
    <location>
        <begin position="568"/>
        <end position="920"/>
    </location>
</feature>
<dbReference type="Pfam" id="PF00931">
    <property type="entry name" value="NB-ARC"/>
    <property type="match status" value="1"/>
</dbReference>
<feature type="compositionally biased region" description="Basic residues" evidence="3">
    <location>
        <begin position="540"/>
        <end position="552"/>
    </location>
</feature>
<dbReference type="Gene3D" id="3.40.50.300">
    <property type="entry name" value="P-loop containing nucleotide triphosphate hydrolases"/>
    <property type="match status" value="1"/>
</dbReference>
<protein>
    <submittedName>
        <fullName evidence="7">Uncharacterized protein</fullName>
    </submittedName>
</protein>
<dbReference type="GO" id="GO:0043531">
    <property type="term" value="F:ADP binding"/>
    <property type="evidence" value="ECO:0007669"/>
    <property type="project" value="InterPro"/>
</dbReference>
<dbReference type="InterPro" id="IPR044974">
    <property type="entry name" value="Disease_R_plants"/>
</dbReference>
<dbReference type="PANTHER" id="PTHR23155">
    <property type="entry name" value="DISEASE RESISTANCE PROTEIN RP"/>
    <property type="match status" value="1"/>
</dbReference>
<dbReference type="Gene3D" id="1.10.10.10">
    <property type="entry name" value="Winged helix-like DNA-binding domain superfamily/Winged helix DNA-binding domain"/>
    <property type="match status" value="1"/>
</dbReference>
<dbReference type="GO" id="GO:0042742">
    <property type="term" value="P:defense response to bacterium"/>
    <property type="evidence" value="ECO:0007669"/>
    <property type="project" value="UniProtKB-ARBA"/>
</dbReference>
<dbReference type="GO" id="GO:0009626">
    <property type="term" value="P:plant-type hypersensitive response"/>
    <property type="evidence" value="ECO:0007669"/>
    <property type="project" value="UniProtKB-ARBA"/>
</dbReference>
<gene>
    <name evidence="7" type="ORF">SETIT_1G006100v2</name>
</gene>